<dbReference type="PANTHER" id="PTHR33096">
    <property type="entry name" value="CXC2 DOMAIN-CONTAINING PROTEIN"/>
    <property type="match status" value="1"/>
</dbReference>
<feature type="region of interest" description="Disordered" evidence="1">
    <location>
        <begin position="43"/>
        <end position="68"/>
    </location>
</feature>
<evidence type="ECO:0000256" key="1">
    <source>
        <dbReference type="SAM" id="MobiDB-lite"/>
    </source>
</evidence>
<feature type="region of interest" description="Disordered" evidence="1">
    <location>
        <begin position="812"/>
        <end position="868"/>
    </location>
</feature>
<feature type="compositionally biased region" description="Low complexity" evidence="1">
    <location>
        <begin position="59"/>
        <end position="68"/>
    </location>
</feature>
<feature type="compositionally biased region" description="Polar residues" evidence="1">
    <location>
        <begin position="528"/>
        <end position="538"/>
    </location>
</feature>
<feature type="region of interest" description="Disordered" evidence="1">
    <location>
        <begin position="505"/>
        <end position="539"/>
    </location>
</feature>
<dbReference type="AlphaFoldDB" id="A0AAN6G5F6"/>
<proteinExistence type="predicted"/>
<comment type="caution">
    <text evidence="2">The sequence shown here is derived from an EMBL/GenBank/DDBJ whole genome shotgun (WGS) entry which is preliminary data.</text>
</comment>
<sequence length="868" mass="94152">DDTRKQLTRAVLWFDVLVQQVHHRVLRTSTSCLTPTSALPAPAHCPVSDSAQSSAVDNASARPTPASSPAPAAILLPVALTSNLASSRCATSSPAAAAVDIGAFDQEKLLPTASASSAFAPIFSSQSGPPPLESSQPYVLANRDPLPPHPCESQASASLPLHLNEPLPGTEQPHFPAPADDPDLQLTIQDLCDRCPACFAAITMKEKRALPPLTPQSAVPSSEFRQGTESTALPVPDLIVCLDGNFTHKRRKRRDAIDRVPSPPTFFLSQRQVIAAAAAFKLSAKSDGPRTGCSSEVKAAVVGAVKASKGGFDVVGLVGLTCRHGAPLLFCDVRDTGESHYYAFALLDFLLLICDGRLDTLGICYDIGCKLAVSPRIAASLCPRGVRLVFAVSLFHVFGHDVDCRLKYSPRRTTGFGLTDGEALERLWSSMSDLISTTRSMSAVGRHRALTALLRHIVTEHVGRISSTLKLRQARLEEVRRRAAAQVQAGTASVASWALSALPDAQQRSETDGPARKRTKRARRAVQLTPSTGSTPAYSPSLAVHKIPTSFPPSDTFFVTHFARLADLRRQKAFQRKGYRRPKNTSTQDLHLAAKSLWVVLSQWHALGAFIKRRHGIASQNTQNRLLSARTAAQGKAKRLRVQVNESITQSLSMEGILNVGPLYAVEDTHLWTPATLARVGRYAGSHVDADEPWFSDPVLEDGLDAFELLVRCDEEEARLDAELANLTKWLTSMRQTVQANRSALNTHGWADCLDHHFSRLKVLDTFWQRPAPRKRALASTFGRAPSPEPDGLSHLDDDAFQVADVEVHLADKGDSLEEEASESDGSEFSLGEDELLGDLPEDYDDDDDEDVEEGSDTFGDDATPGFK</sequence>
<dbReference type="Pfam" id="PF18758">
    <property type="entry name" value="KDZ"/>
    <property type="match status" value="1"/>
</dbReference>
<dbReference type="EMBL" id="JAPDMQ010000632">
    <property type="protein sequence ID" value="KAK0521875.1"/>
    <property type="molecule type" value="Genomic_DNA"/>
</dbReference>
<evidence type="ECO:0000313" key="2">
    <source>
        <dbReference type="EMBL" id="KAK0521875.1"/>
    </source>
</evidence>
<feature type="region of interest" description="Disordered" evidence="1">
    <location>
        <begin position="124"/>
        <end position="182"/>
    </location>
</feature>
<feature type="non-terminal residue" evidence="2">
    <location>
        <position position="1"/>
    </location>
</feature>
<dbReference type="InterPro" id="IPR040521">
    <property type="entry name" value="KDZ"/>
</dbReference>
<keyword evidence="3" id="KW-1185">Reference proteome</keyword>
<evidence type="ECO:0000313" key="3">
    <source>
        <dbReference type="Proteomes" id="UP001176521"/>
    </source>
</evidence>
<dbReference type="PANTHER" id="PTHR33096:SF1">
    <property type="entry name" value="CXC1-LIKE CYSTEINE CLUSTER ASSOCIATED WITH KDZ TRANSPOSASES DOMAIN-CONTAINING PROTEIN"/>
    <property type="match status" value="1"/>
</dbReference>
<organism evidence="2 3">
    <name type="scientific">Tilletia horrida</name>
    <dbReference type="NCBI Taxonomy" id="155126"/>
    <lineage>
        <taxon>Eukaryota</taxon>
        <taxon>Fungi</taxon>
        <taxon>Dikarya</taxon>
        <taxon>Basidiomycota</taxon>
        <taxon>Ustilaginomycotina</taxon>
        <taxon>Exobasidiomycetes</taxon>
        <taxon>Tilletiales</taxon>
        <taxon>Tilletiaceae</taxon>
        <taxon>Tilletia</taxon>
    </lineage>
</organism>
<name>A0AAN6G5F6_9BASI</name>
<protein>
    <recommendedName>
        <fullName evidence="4">CxC1-like cysteine cluster associated with KDZ transposases domain-containing protein</fullName>
    </recommendedName>
</protein>
<reference evidence="2" key="1">
    <citation type="journal article" date="2023" name="PhytoFront">
        <title>Draft Genome Resources of Seven Strains of Tilletia horrida, Causal Agent of Kernel Smut of Rice.</title>
        <authorList>
            <person name="Khanal S."/>
            <person name="Antony Babu S."/>
            <person name="Zhou X.G."/>
        </authorList>
    </citation>
    <scope>NUCLEOTIDE SEQUENCE</scope>
    <source>
        <strain evidence="2">TX3</strain>
    </source>
</reference>
<evidence type="ECO:0008006" key="4">
    <source>
        <dbReference type="Google" id="ProtNLM"/>
    </source>
</evidence>
<dbReference type="Proteomes" id="UP001176521">
    <property type="component" value="Unassembled WGS sequence"/>
</dbReference>
<gene>
    <name evidence="2" type="ORF">OC842_006643</name>
</gene>
<feature type="compositionally biased region" description="Acidic residues" evidence="1">
    <location>
        <begin position="817"/>
        <end position="860"/>
    </location>
</feature>
<accession>A0AAN6G5F6</accession>